<gene>
    <name evidence="4" type="ORF">SARC_07070</name>
</gene>
<dbReference type="InterPro" id="IPR036305">
    <property type="entry name" value="RGS_sf"/>
</dbReference>
<dbReference type="InterPro" id="IPR016137">
    <property type="entry name" value="RGS"/>
</dbReference>
<dbReference type="Gene3D" id="1.10.167.10">
    <property type="entry name" value="Regulator of G-protein Signalling 4, domain 2"/>
    <property type="match status" value="1"/>
</dbReference>
<dbReference type="RefSeq" id="XP_014154473.1">
    <property type="nucleotide sequence ID" value="XM_014298998.1"/>
</dbReference>
<evidence type="ECO:0000259" key="3">
    <source>
        <dbReference type="PROSITE" id="PS50132"/>
    </source>
</evidence>
<name>A0A0L0FVL0_9EUKA</name>
<feature type="compositionally biased region" description="Polar residues" evidence="1">
    <location>
        <begin position="1175"/>
        <end position="1188"/>
    </location>
</feature>
<dbReference type="Proteomes" id="UP000054560">
    <property type="component" value="Unassembled WGS sequence"/>
</dbReference>
<feature type="transmembrane region" description="Helical" evidence="2">
    <location>
        <begin position="493"/>
        <end position="512"/>
    </location>
</feature>
<keyword evidence="2" id="KW-0472">Membrane</keyword>
<evidence type="ECO:0000256" key="2">
    <source>
        <dbReference type="SAM" id="Phobius"/>
    </source>
</evidence>
<protein>
    <recommendedName>
        <fullName evidence="3">RGS domain-containing protein</fullName>
    </recommendedName>
</protein>
<feature type="compositionally biased region" description="Basic residues" evidence="1">
    <location>
        <begin position="1018"/>
        <end position="1028"/>
    </location>
</feature>
<feature type="region of interest" description="Disordered" evidence="1">
    <location>
        <begin position="1082"/>
        <end position="1188"/>
    </location>
</feature>
<keyword evidence="2" id="KW-0812">Transmembrane</keyword>
<feature type="region of interest" description="Disordered" evidence="1">
    <location>
        <begin position="1014"/>
        <end position="1069"/>
    </location>
</feature>
<reference evidence="4 5" key="1">
    <citation type="submission" date="2011-02" db="EMBL/GenBank/DDBJ databases">
        <title>The Genome Sequence of Sphaeroforma arctica JP610.</title>
        <authorList>
            <consortium name="The Broad Institute Genome Sequencing Platform"/>
            <person name="Russ C."/>
            <person name="Cuomo C."/>
            <person name="Young S.K."/>
            <person name="Zeng Q."/>
            <person name="Gargeya S."/>
            <person name="Alvarado L."/>
            <person name="Berlin A."/>
            <person name="Chapman S.B."/>
            <person name="Chen Z."/>
            <person name="Freedman E."/>
            <person name="Gellesch M."/>
            <person name="Goldberg J."/>
            <person name="Griggs A."/>
            <person name="Gujja S."/>
            <person name="Heilman E."/>
            <person name="Heiman D."/>
            <person name="Howarth C."/>
            <person name="Mehta T."/>
            <person name="Neiman D."/>
            <person name="Pearson M."/>
            <person name="Roberts A."/>
            <person name="Saif S."/>
            <person name="Shea T."/>
            <person name="Shenoy N."/>
            <person name="Sisk P."/>
            <person name="Stolte C."/>
            <person name="Sykes S."/>
            <person name="White J."/>
            <person name="Yandava C."/>
            <person name="Burger G."/>
            <person name="Gray M.W."/>
            <person name="Holland P.W.H."/>
            <person name="King N."/>
            <person name="Lang F.B.F."/>
            <person name="Roger A.J."/>
            <person name="Ruiz-Trillo I."/>
            <person name="Haas B."/>
            <person name="Nusbaum C."/>
            <person name="Birren B."/>
        </authorList>
    </citation>
    <scope>NUCLEOTIDE SEQUENCE [LARGE SCALE GENOMIC DNA]</scope>
    <source>
        <strain evidence="4 5">JP610</strain>
    </source>
</reference>
<dbReference type="EMBL" id="KQ242134">
    <property type="protein sequence ID" value="KNC80571.1"/>
    <property type="molecule type" value="Genomic_DNA"/>
</dbReference>
<feature type="transmembrane region" description="Helical" evidence="2">
    <location>
        <begin position="340"/>
        <end position="365"/>
    </location>
</feature>
<dbReference type="GeneID" id="25907574"/>
<feature type="transmembrane region" description="Helical" evidence="2">
    <location>
        <begin position="457"/>
        <end position="481"/>
    </location>
</feature>
<accession>A0A0L0FVL0</accession>
<feature type="transmembrane region" description="Helical" evidence="2">
    <location>
        <begin position="414"/>
        <end position="436"/>
    </location>
</feature>
<feature type="compositionally biased region" description="Polar residues" evidence="1">
    <location>
        <begin position="735"/>
        <end position="750"/>
    </location>
</feature>
<feature type="transmembrane region" description="Helical" evidence="2">
    <location>
        <begin position="131"/>
        <end position="153"/>
    </location>
</feature>
<feature type="compositionally biased region" description="Basic and acidic residues" evidence="1">
    <location>
        <begin position="1125"/>
        <end position="1143"/>
    </location>
</feature>
<keyword evidence="2" id="KW-1133">Transmembrane helix</keyword>
<organism evidence="4 5">
    <name type="scientific">Sphaeroforma arctica JP610</name>
    <dbReference type="NCBI Taxonomy" id="667725"/>
    <lineage>
        <taxon>Eukaryota</taxon>
        <taxon>Ichthyosporea</taxon>
        <taxon>Ichthyophonida</taxon>
        <taxon>Sphaeroforma</taxon>
    </lineage>
</organism>
<feature type="transmembrane region" description="Helical" evidence="2">
    <location>
        <begin position="377"/>
        <end position="402"/>
    </location>
</feature>
<feature type="compositionally biased region" description="Polar residues" evidence="1">
    <location>
        <begin position="1097"/>
        <end position="1116"/>
    </location>
</feature>
<feature type="transmembrane region" description="Helical" evidence="2">
    <location>
        <begin position="524"/>
        <end position="546"/>
    </location>
</feature>
<evidence type="ECO:0000256" key="1">
    <source>
        <dbReference type="SAM" id="MobiDB-lite"/>
    </source>
</evidence>
<feature type="compositionally biased region" description="Basic and acidic residues" evidence="1">
    <location>
        <begin position="100"/>
        <end position="111"/>
    </location>
</feature>
<feature type="compositionally biased region" description="Polar residues" evidence="1">
    <location>
        <begin position="13"/>
        <end position="25"/>
    </location>
</feature>
<evidence type="ECO:0000313" key="4">
    <source>
        <dbReference type="EMBL" id="KNC80571.1"/>
    </source>
</evidence>
<feature type="region of interest" description="Disordered" evidence="1">
    <location>
        <begin position="694"/>
        <end position="752"/>
    </location>
</feature>
<sequence>MSDASFEKCLGNTEGSMSNPAQTPQSEEKPHICKHADEHTISNTGTEDTCTHIDIDYTQASHRLCSTTEQTDLLHPTTQALDTTLTGIPTRQINMKDTLSKKVSQNDKRMSTDTLGPHTSSKGNFHRVQRLSLLIGLLAYFISLSICALVVLYEVNVFDDVSPVKIAVPVASSLVRYINDTVPCSDLVDEYTDHVVNILEESGYENKTRNEIADYIAEQLGYTRHLHNALVLAGDKDMASAAVGIVITDYLEGNYEQYNNTQQLRSDITAAVGDDATLCLQVATLLALNTGSSMEYNAEVDDLTESLGTELTDALGLGDLFGYTRQVYLLQAKEDGLDGMFIVCTLCYTLAEVLFVVVGILVYKYRSEPEIFSRHRFFLIHFNVGGLIVPPAALLLVAVSTAQLSLDYKTNDTLYTVFGAVLSLIAVMGPISAVFLRQRFMYQVFWKSGPNTSDAHYFIMLPWYLLLSLVIIATDVVSHYIDADRSATQYISYIPIYIVAVILGIEFSYYVWRVRHSSHVFVDVWQAYRFLIAWLLSFLIFHFAVAHRNSMALGSVSATLHLVACLVAAYVDFFLLPILKVFGRRNGLHILEGYDFAGCTLGIDFNHVELVLDDPEACALLLDFLRNRVCSEGVEFLIELRDLQLLYELENKSHAEYWERVKHISDTYIYPQCLNLSSQCQKTLASKLRELRAHLDKTEEKSRQTPKASRRRTHISQQSPQVHHPSTIQEHKRQSQSQSQATLEQSSSEASPLPVVVTSQSYISFPYPPTESHVRSESCDGDLDGGIVTANESGHPGLLEGLPCPASRTCPTSRTCPPAPTGLATQISAPGGLVSVRSSQSNQTQSRGPMSPITRSLHRAHSGFKSGLVTLDSQLKNTHGDGAEYEQALKAIDWGEVVRWFDSAKKELTDLLLGGQLREFCTQSQMRMLIQKRIAQNNTLMEHRIVQSNTIDGESPSPQPVQKVGSVGEIGMLDIAMGERSVSVHKKRSTITEEMCTTLVHDGAGDAHASIHVSHDGRPHRHDSKHNRTSNSTLDDDLVSTGSMGSNNTLHSSSFNMSDHPRLLPSSNREVTASVTRVLSSRLDQLTSTRHAKRTSHPYQQTHPHTLSHTSRSLSALPTYLRSSVAHERNPSYDRERDGDIAKHSFNASSTNSGRERLRARRGSINGPGARSDIRAQTQAHPRTSLSSNVRMSAESVLWNELAIASQNSFCSLRVVRTSSIASVEKGGGTGSPIHPSAIAKPDGGPGKAEKLPTSNVSRACSTGGLPTSSLCAFARDIARADKNCTNVSSSVGPHSSLLNAAQTIPMDDAVHRGGVMSPAIAESGPIYISDAEDSQDEDSTTCV</sequence>
<feature type="transmembrane region" description="Helical" evidence="2">
    <location>
        <begin position="558"/>
        <end position="579"/>
    </location>
</feature>
<feature type="compositionally biased region" description="Polar residues" evidence="1">
    <location>
        <begin position="715"/>
        <end position="728"/>
    </location>
</feature>
<feature type="region of interest" description="Disordered" evidence="1">
    <location>
        <begin position="1225"/>
        <end position="1253"/>
    </location>
</feature>
<proteinExistence type="predicted"/>
<feature type="compositionally biased region" description="Polar residues" evidence="1">
    <location>
        <begin position="1040"/>
        <end position="1057"/>
    </location>
</feature>
<dbReference type="SUPFAM" id="SSF48097">
    <property type="entry name" value="Regulator of G-protein signaling, RGS"/>
    <property type="match status" value="1"/>
</dbReference>
<feature type="domain" description="RGS" evidence="3">
    <location>
        <begin position="607"/>
        <end position="669"/>
    </location>
</feature>
<feature type="region of interest" description="Disordered" evidence="1">
    <location>
        <begin position="100"/>
        <end position="121"/>
    </location>
</feature>
<feature type="compositionally biased region" description="Polar residues" evidence="1">
    <location>
        <begin position="112"/>
        <end position="121"/>
    </location>
</feature>
<keyword evidence="5" id="KW-1185">Reference proteome</keyword>
<evidence type="ECO:0000313" key="5">
    <source>
        <dbReference type="Proteomes" id="UP000054560"/>
    </source>
</evidence>
<feature type="region of interest" description="Disordered" evidence="1">
    <location>
        <begin position="1"/>
        <end position="31"/>
    </location>
</feature>
<dbReference type="InterPro" id="IPR044926">
    <property type="entry name" value="RGS_subdomain_2"/>
</dbReference>
<dbReference type="PROSITE" id="PS50132">
    <property type="entry name" value="RGS"/>
    <property type="match status" value="1"/>
</dbReference>
<feature type="compositionally biased region" description="Basic and acidic residues" evidence="1">
    <location>
        <begin position="694"/>
        <end position="703"/>
    </location>
</feature>